<evidence type="ECO:0000256" key="1">
    <source>
        <dbReference type="SAM" id="Phobius"/>
    </source>
</evidence>
<organism evidence="2 3">
    <name type="scientific">Leersia perrieri</name>
    <dbReference type="NCBI Taxonomy" id="77586"/>
    <lineage>
        <taxon>Eukaryota</taxon>
        <taxon>Viridiplantae</taxon>
        <taxon>Streptophyta</taxon>
        <taxon>Embryophyta</taxon>
        <taxon>Tracheophyta</taxon>
        <taxon>Spermatophyta</taxon>
        <taxon>Magnoliopsida</taxon>
        <taxon>Liliopsida</taxon>
        <taxon>Poales</taxon>
        <taxon>Poaceae</taxon>
        <taxon>BOP clade</taxon>
        <taxon>Oryzoideae</taxon>
        <taxon>Oryzeae</taxon>
        <taxon>Oryzinae</taxon>
        <taxon>Leersia</taxon>
    </lineage>
</organism>
<dbReference type="EnsemblPlants" id="LPERR06G14500.1">
    <property type="protein sequence ID" value="LPERR06G14500.1"/>
    <property type="gene ID" value="LPERR06G14500"/>
</dbReference>
<dbReference type="HOGENOM" id="CLU_2187716_0_0_1"/>
<keyword evidence="1" id="KW-0472">Membrane</keyword>
<sequence>MGWIRILPTLWLTINYKTYPFLLYHGYFYMSKFMCAVLNAVCWQLWCTRNDMIFRDRVLNSPLIVFFHVLALLSQWWVIWKTGDAENFDRGLQKLKEAVEALRDRNGIG</sequence>
<proteinExistence type="predicted"/>
<feature type="transmembrane region" description="Helical" evidence="1">
    <location>
        <begin position="58"/>
        <end position="79"/>
    </location>
</feature>
<keyword evidence="1" id="KW-1133">Transmembrane helix</keyword>
<dbReference type="Proteomes" id="UP000032180">
    <property type="component" value="Chromosome 6"/>
</dbReference>
<reference evidence="3" key="2">
    <citation type="submission" date="2013-12" db="EMBL/GenBank/DDBJ databases">
        <authorList>
            <person name="Yu Y."/>
            <person name="Lee S."/>
            <person name="de Baynast K."/>
            <person name="Wissotski M."/>
            <person name="Liu L."/>
            <person name="Talag J."/>
            <person name="Goicoechea J."/>
            <person name="Angelova A."/>
            <person name="Jetty R."/>
            <person name="Kudrna D."/>
            <person name="Golser W."/>
            <person name="Rivera L."/>
            <person name="Zhang J."/>
            <person name="Wing R."/>
        </authorList>
    </citation>
    <scope>NUCLEOTIDE SEQUENCE</scope>
</reference>
<dbReference type="AlphaFoldDB" id="A0A0D9WQZ6"/>
<name>A0A0D9WQZ6_9ORYZ</name>
<reference evidence="2" key="3">
    <citation type="submission" date="2015-04" db="UniProtKB">
        <authorList>
            <consortium name="EnsemblPlants"/>
        </authorList>
    </citation>
    <scope>IDENTIFICATION</scope>
</reference>
<evidence type="ECO:0000313" key="2">
    <source>
        <dbReference type="EnsemblPlants" id="LPERR06G14500.1"/>
    </source>
</evidence>
<keyword evidence="1" id="KW-0812">Transmembrane</keyword>
<protein>
    <submittedName>
        <fullName evidence="2">Uncharacterized protein</fullName>
    </submittedName>
</protein>
<accession>A0A0D9WQZ6</accession>
<dbReference type="Gramene" id="LPERR06G14500.1">
    <property type="protein sequence ID" value="LPERR06G14500.1"/>
    <property type="gene ID" value="LPERR06G14500"/>
</dbReference>
<feature type="transmembrane region" description="Helical" evidence="1">
    <location>
        <begin position="26"/>
        <end position="46"/>
    </location>
</feature>
<evidence type="ECO:0000313" key="3">
    <source>
        <dbReference type="Proteomes" id="UP000032180"/>
    </source>
</evidence>
<reference evidence="2 3" key="1">
    <citation type="submission" date="2012-08" db="EMBL/GenBank/DDBJ databases">
        <title>Oryza genome evolution.</title>
        <authorList>
            <person name="Wing R.A."/>
        </authorList>
    </citation>
    <scope>NUCLEOTIDE SEQUENCE</scope>
</reference>
<keyword evidence="3" id="KW-1185">Reference proteome</keyword>